<dbReference type="SUPFAM" id="SSF52980">
    <property type="entry name" value="Restriction endonuclease-like"/>
    <property type="match status" value="1"/>
</dbReference>
<dbReference type="GO" id="GO:0003676">
    <property type="term" value="F:nucleic acid binding"/>
    <property type="evidence" value="ECO:0007669"/>
    <property type="project" value="InterPro"/>
</dbReference>
<feature type="domain" description="TnsA endonuclease N-terminal" evidence="2">
    <location>
        <begin position="77"/>
        <end position="169"/>
    </location>
</feature>
<dbReference type="EMBL" id="MG516912">
    <property type="protein sequence ID" value="AVI43931.1"/>
    <property type="molecule type" value="Genomic_DNA"/>
</dbReference>
<dbReference type="SUPFAM" id="SSF46785">
    <property type="entry name" value="Winged helix' DNA-binding domain"/>
    <property type="match status" value="1"/>
</dbReference>
<dbReference type="AlphaFoldDB" id="A0A2P1BQC3"/>
<evidence type="ECO:0000259" key="1">
    <source>
        <dbReference type="Pfam" id="PF08721"/>
    </source>
</evidence>
<geneLocation type="plasmid" evidence="3">
    <name>pPp47</name>
</geneLocation>
<dbReference type="Pfam" id="PF08721">
    <property type="entry name" value="Tn7_Tnp_TnsA_C"/>
    <property type="match status" value="1"/>
</dbReference>
<dbReference type="Gene3D" id="3.40.1350.10">
    <property type="match status" value="1"/>
</dbReference>
<accession>A0A2P1BQC3</accession>
<name>A0A2P1BQC3_9GAMM</name>
<evidence type="ECO:0000313" key="3">
    <source>
        <dbReference type="EMBL" id="AVI43931.1"/>
    </source>
</evidence>
<dbReference type="InterPro" id="IPR014832">
    <property type="entry name" value="TnsA_C"/>
</dbReference>
<dbReference type="InterPro" id="IPR036388">
    <property type="entry name" value="WH-like_DNA-bd_sf"/>
</dbReference>
<protein>
    <submittedName>
        <fullName evidence="3">TnsA</fullName>
    </submittedName>
</protein>
<dbReference type="Gene3D" id="1.10.10.10">
    <property type="entry name" value="Winged helix-like DNA-binding domain superfamily/Winged helix DNA-binding domain"/>
    <property type="match status" value="1"/>
</dbReference>
<dbReference type="CDD" id="cd22362">
    <property type="entry name" value="TnsA_endonuclease-like"/>
    <property type="match status" value="1"/>
</dbReference>
<dbReference type="InterPro" id="IPR014833">
    <property type="entry name" value="TnsA_N"/>
</dbReference>
<proteinExistence type="predicted"/>
<organism evidence="3">
    <name type="scientific">Proteus penneri</name>
    <dbReference type="NCBI Taxonomy" id="102862"/>
    <lineage>
        <taxon>Bacteria</taxon>
        <taxon>Pseudomonadati</taxon>
        <taxon>Pseudomonadota</taxon>
        <taxon>Gammaproteobacteria</taxon>
        <taxon>Enterobacterales</taxon>
        <taxon>Morganellaceae</taxon>
        <taxon>Proteus</taxon>
    </lineage>
</organism>
<reference evidence="3" key="1">
    <citation type="journal article" date="2018" name="Antimicrob. Agents Chemother.">
        <title>Characterization of the complete nucleotide sequences of IMP-4-encoding plasmids, belonging to diverse Inc families, recovered from Enterobacteriaceae of wildlife origin.</title>
        <authorList>
            <person name="Dolejska M."/>
            <person name="Papagiannitsis C.C."/>
            <person name="Pratova H."/>
            <person name="Medvecky M."/>
            <person name="Davidova Gerzova L."/>
            <person name="Valcek A."/>
        </authorList>
    </citation>
    <scope>NUCLEOTIDE SEQUENCE</scope>
    <source>
        <plasmid evidence="3">pPp47</plasmid>
    </source>
</reference>
<keyword evidence="3" id="KW-0614">Plasmid</keyword>
<evidence type="ECO:0000259" key="2">
    <source>
        <dbReference type="Pfam" id="PF08722"/>
    </source>
</evidence>
<dbReference type="InterPro" id="IPR011335">
    <property type="entry name" value="Restrct_endonuc-II-like"/>
</dbReference>
<sequence>MVVYMAKSKYAPSETKYKRWIKEGRGNGCGSDYLPWITVRDVPSDGRFHRVFGHKSQRTHHLLSDLELAVFLTLEWNSQTTDIREQFPLRREETLDIALDSGIKHPAEAGVKTYMSSDFLVDGLDLELPQYVIQAKYTNVLKDPRVIEKLEIERRYWLLKKVPWFLVTENDVSPTLVQNISWIYPAEQDEIEDEVLLDRTAYYSDLFQQNSNKTVTDICKLTDRTYNQPDGSSIYEIRQLLANRCFYFDMLSQPFHLLKGKDFVVENMGNLIGARHVSNQ</sequence>
<feature type="domain" description="TnsA endonuclease C-terminal" evidence="1">
    <location>
        <begin position="171"/>
        <end position="250"/>
    </location>
</feature>
<dbReference type="InterPro" id="IPR036390">
    <property type="entry name" value="WH_DNA-bd_sf"/>
</dbReference>
<dbReference type="InterPro" id="IPR011856">
    <property type="entry name" value="tRNA_endonuc-like_dom_sf"/>
</dbReference>
<dbReference type="Pfam" id="PF08722">
    <property type="entry name" value="Tn7_TnsA-like_N"/>
    <property type="match status" value="1"/>
</dbReference>